<evidence type="ECO:0000313" key="1">
    <source>
        <dbReference type="EnsemblPlants" id="AET4Gv20069700.1"/>
    </source>
</evidence>
<reference evidence="2" key="2">
    <citation type="journal article" date="2017" name="Nat. Plants">
        <title>The Aegilops tauschii genome reveals multiple impacts of transposons.</title>
        <authorList>
            <person name="Zhao G."/>
            <person name="Zou C."/>
            <person name="Li K."/>
            <person name="Wang K."/>
            <person name="Li T."/>
            <person name="Gao L."/>
            <person name="Zhang X."/>
            <person name="Wang H."/>
            <person name="Yang Z."/>
            <person name="Liu X."/>
            <person name="Jiang W."/>
            <person name="Mao L."/>
            <person name="Kong X."/>
            <person name="Jiao Y."/>
            <person name="Jia J."/>
        </authorList>
    </citation>
    <scope>NUCLEOTIDE SEQUENCE [LARGE SCALE GENOMIC DNA]</scope>
    <source>
        <strain evidence="2">cv. AL8/78</strain>
    </source>
</reference>
<reference evidence="2" key="1">
    <citation type="journal article" date="2014" name="Science">
        <title>Ancient hybridizations among the ancestral genomes of bread wheat.</title>
        <authorList>
            <consortium name="International Wheat Genome Sequencing Consortium,"/>
            <person name="Marcussen T."/>
            <person name="Sandve S.R."/>
            <person name="Heier L."/>
            <person name="Spannagl M."/>
            <person name="Pfeifer M."/>
            <person name="Jakobsen K.S."/>
            <person name="Wulff B.B."/>
            <person name="Steuernagel B."/>
            <person name="Mayer K.F."/>
            <person name="Olsen O.A."/>
        </authorList>
    </citation>
    <scope>NUCLEOTIDE SEQUENCE [LARGE SCALE GENOMIC DNA]</scope>
    <source>
        <strain evidence="2">cv. AL8/78</strain>
    </source>
</reference>
<dbReference type="EnsemblPlants" id="AET4Gv20069700.1">
    <property type="protein sequence ID" value="AET4Gv20069700.1"/>
    <property type="gene ID" value="AET4Gv20069700"/>
</dbReference>
<accession>A0A453H5B1</accession>
<evidence type="ECO:0008006" key="3">
    <source>
        <dbReference type="Google" id="ProtNLM"/>
    </source>
</evidence>
<dbReference type="Gramene" id="AET4Gv20069700.1">
    <property type="protein sequence ID" value="AET4Gv20069700.1"/>
    <property type="gene ID" value="AET4Gv20069700"/>
</dbReference>
<organism evidence="1 2">
    <name type="scientific">Aegilops tauschii subsp. strangulata</name>
    <name type="common">Goatgrass</name>
    <dbReference type="NCBI Taxonomy" id="200361"/>
    <lineage>
        <taxon>Eukaryota</taxon>
        <taxon>Viridiplantae</taxon>
        <taxon>Streptophyta</taxon>
        <taxon>Embryophyta</taxon>
        <taxon>Tracheophyta</taxon>
        <taxon>Spermatophyta</taxon>
        <taxon>Magnoliopsida</taxon>
        <taxon>Liliopsida</taxon>
        <taxon>Poales</taxon>
        <taxon>Poaceae</taxon>
        <taxon>BOP clade</taxon>
        <taxon>Pooideae</taxon>
        <taxon>Triticodae</taxon>
        <taxon>Triticeae</taxon>
        <taxon>Triticinae</taxon>
        <taxon>Aegilops</taxon>
    </lineage>
</organism>
<keyword evidence="2" id="KW-1185">Reference proteome</keyword>
<reference evidence="1" key="3">
    <citation type="journal article" date="2017" name="Nature">
        <title>Genome sequence of the progenitor of the wheat D genome Aegilops tauschii.</title>
        <authorList>
            <person name="Luo M.C."/>
            <person name="Gu Y.Q."/>
            <person name="Puiu D."/>
            <person name="Wang H."/>
            <person name="Twardziok S.O."/>
            <person name="Deal K.R."/>
            <person name="Huo N."/>
            <person name="Zhu T."/>
            <person name="Wang L."/>
            <person name="Wang Y."/>
            <person name="McGuire P.E."/>
            <person name="Liu S."/>
            <person name="Long H."/>
            <person name="Ramasamy R.K."/>
            <person name="Rodriguez J.C."/>
            <person name="Van S.L."/>
            <person name="Yuan L."/>
            <person name="Wang Z."/>
            <person name="Xia Z."/>
            <person name="Xiao L."/>
            <person name="Anderson O.D."/>
            <person name="Ouyang S."/>
            <person name="Liang Y."/>
            <person name="Zimin A.V."/>
            <person name="Pertea G."/>
            <person name="Qi P."/>
            <person name="Bennetzen J.L."/>
            <person name="Dai X."/>
            <person name="Dawson M.W."/>
            <person name="Muller H.G."/>
            <person name="Kugler K."/>
            <person name="Rivarola-Duarte L."/>
            <person name="Spannagl M."/>
            <person name="Mayer K.F.X."/>
            <person name="Lu F.H."/>
            <person name="Bevan M.W."/>
            <person name="Leroy P."/>
            <person name="Li P."/>
            <person name="You F.M."/>
            <person name="Sun Q."/>
            <person name="Liu Z."/>
            <person name="Lyons E."/>
            <person name="Wicker T."/>
            <person name="Salzberg S.L."/>
            <person name="Devos K.M."/>
            <person name="Dvorak J."/>
        </authorList>
    </citation>
    <scope>NUCLEOTIDE SEQUENCE [LARGE SCALE GENOMIC DNA]</scope>
    <source>
        <strain evidence="1">cv. AL8/78</strain>
    </source>
</reference>
<dbReference type="AlphaFoldDB" id="A0A453H5B1"/>
<evidence type="ECO:0000313" key="2">
    <source>
        <dbReference type="Proteomes" id="UP000015105"/>
    </source>
</evidence>
<protein>
    <recommendedName>
        <fullName evidence="3">Retrotransposon Copia-like N-terminal domain-containing protein</fullName>
    </recommendedName>
</protein>
<dbReference type="PANTHER" id="PTHR47481">
    <property type="match status" value="1"/>
</dbReference>
<proteinExistence type="predicted"/>
<reference evidence="1" key="5">
    <citation type="journal article" date="2021" name="G3 (Bethesda)">
        <title>Aegilops tauschii genome assembly Aet v5.0 features greater sequence contiguity and improved annotation.</title>
        <authorList>
            <person name="Wang L."/>
            <person name="Zhu T."/>
            <person name="Rodriguez J.C."/>
            <person name="Deal K.R."/>
            <person name="Dubcovsky J."/>
            <person name="McGuire P.E."/>
            <person name="Lux T."/>
            <person name="Spannagl M."/>
            <person name="Mayer K.F.X."/>
            <person name="Baldrich P."/>
            <person name="Meyers B.C."/>
            <person name="Huo N."/>
            <person name="Gu Y.Q."/>
            <person name="Zhou H."/>
            <person name="Devos K.M."/>
            <person name="Bennetzen J.L."/>
            <person name="Unver T."/>
            <person name="Budak H."/>
            <person name="Gulick P.J."/>
            <person name="Galiba G."/>
            <person name="Kalapos B."/>
            <person name="Nelson D.R."/>
            <person name="Li P."/>
            <person name="You F.M."/>
            <person name="Luo M.C."/>
            <person name="Dvorak J."/>
        </authorList>
    </citation>
    <scope>NUCLEOTIDE SEQUENCE [LARGE SCALE GENOMIC DNA]</scope>
    <source>
        <strain evidence="1">cv. AL8/78</strain>
    </source>
</reference>
<reference evidence="1" key="4">
    <citation type="submission" date="2019-03" db="UniProtKB">
        <authorList>
            <consortium name="EnsemblPlants"/>
        </authorList>
    </citation>
    <scope>IDENTIFICATION</scope>
</reference>
<sequence>MGSGLYGYLDQTIPEPTKTISSKNSEGKEQIVPNPAYTPWLIQDQQIVAYLLRNLSKEILVQVASMETSHAIWTSLANMFAAQSASRVNNLRISLTN</sequence>
<dbReference type="Pfam" id="PF14223">
    <property type="entry name" value="Retrotran_gag_2"/>
    <property type="match status" value="1"/>
</dbReference>
<dbReference type="PANTHER" id="PTHR47481:SF31">
    <property type="entry name" value="OS01G0873500 PROTEIN"/>
    <property type="match status" value="1"/>
</dbReference>
<dbReference type="Proteomes" id="UP000015105">
    <property type="component" value="Chromosome 4D"/>
</dbReference>
<name>A0A453H5B1_AEGTS</name>